<evidence type="ECO:0000256" key="3">
    <source>
        <dbReference type="ARBA" id="ARBA00022840"/>
    </source>
</evidence>
<keyword evidence="6" id="KW-1185">Reference proteome</keyword>
<dbReference type="InterPro" id="IPR003439">
    <property type="entry name" value="ABC_transporter-like_ATP-bd"/>
</dbReference>
<accession>A0A521DCP9</accession>
<evidence type="ECO:0000256" key="2">
    <source>
        <dbReference type="ARBA" id="ARBA00022741"/>
    </source>
</evidence>
<dbReference type="Gene3D" id="3.40.50.300">
    <property type="entry name" value="P-loop containing nucleotide triphosphate hydrolases"/>
    <property type="match status" value="1"/>
</dbReference>
<gene>
    <name evidence="5" type="ORF">SAMN06264867_106178</name>
</gene>
<dbReference type="GO" id="GO:0016887">
    <property type="term" value="F:ATP hydrolysis activity"/>
    <property type="evidence" value="ECO:0007669"/>
    <property type="project" value="InterPro"/>
</dbReference>
<keyword evidence="3 5" id="KW-0067">ATP-binding</keyword>
<evidence type="ECO:0000256" key="1">
    <source>
        <dbReference type="ARBA" id="ARBA00022448"/>
    </source>
</evidence>
<keyword evidence="2" id="KW-0547">Nucleotide-binding</keyword>
<dbReference type="Pfam" id="PF00005">
    <property type="entry name" value="ABC_tran"/>
    <property type="match status" value="1"/>
</dbReference>
<evidence type="ECO:0000259" key="4">
    <source>
        <dbReference type="PROSITE" id="PS50893"/>
    </source>
</evidence>
<dbReference type="PROSITE" id="PS50893">
    <property type="entry name" value="ABC_TRANSPORTER_2"/>
    <property type="match status" value="1"/>
</dbReference>
<dbReference type="SMART" id="SM00382">
    <property type="entry name" value="AAA"/>
    <property type="match status" value="1"/>
</dbReference>
<dbReference type="PANTHER" id="PTHR42939">
    <property type="entry name" value="ABC TRANSPORTER ATP-BINDING PROTEIN ALBC-RELATED"/>
    <property type="match status" value="1"/>
</dbReference>
<keyword evidence="1" id="KW-0813">Transport</keyword>
<proteinExistence type="predicted"/>
<dbReference type="InterPro" id="IPR027417">
    <property type="entry name" value="P-loop_NTPase"/>
</dbReference>
<name>A0A521DCP9_9EURY</name>
<dbReference type="Proteomes" id="UP000319712">
    <property type="component" value="Unassembled WGS sequence"/>
</dbReference>
<dbReference type="PANTHER" id="PTHR42939:SF1">
    <property type="entry name" value="ABC TRANSPORTER ATP-BINDING PROTEIN ALBC-RELATED"/>
    <property type="match status" value="1"/>
</dbReference>
<dbReference type="SUPFAM" id="SSF52540">
    <property type="entry name" value="P-loop containing nucleoside triphosphate hydrolases"/>
    <property type="match status" value="1"/>
</dbReference>
<dbReference type="EMBL" id="FXTD01000006">
    <property type="protein sequence ID" value="SMO69385.1"/>
    <property type="molecule type" value="Genomic_DNA"/>
</dbReference>
<reference evidence="5 6" key="1">
    <citation type="submission" date="2017-05" db="EMBL/GenBank/DDBJ databases">
        <authorList>
            <person name="Varghese N."/>
            <person name="Submissions S."/>
        </authorList>
    </citation>
    <scope>NUCLEOTIDE SEQUENCE [LARGE SCALE GENOMIC DNA]</scope>
    <source>
        <strain evidence="5 6">DSM 19504</strain>
    </source>
</reference>
<evidence type="ECO:0000313" key="5">
    <source>
        <dbReference type="EMBL" id="SMO69385.1"/>
    </source>
</evidence>
<sequence>MSDRAASDRLTRLRDRIEDRLGRIGSRGRYRDSSSDPSAPLVRFCGVSKRFGPVTALDGIDCRFDRGRIHGVVGPNGSGKTTFFELLLRLRHPTAGTVISPPPAAIGYSFQEPQFYPNLTAEENLSVFARLHGDVDPEWRRSVTERLRLDRVRHQRAAALSGGFRKKLDVAIAFVSEPELIVLDEPLAGIDRLSRKRVLELIVEHVEKGGTVLISSHDRGRVDPILDSSLALYDGRVGRPE</sequence>
<dbReference type="InterPro" id="IPR003593">
    <property type="entry name" value="AAA+_ATPase"/>
</dbReference>
<organism evidence="5 6">
    <name type="scientific">Halorubrum cibi</name>
    <dbReference type="NCBI Taxonomy" id="413815"/>
    <lineage>
        <taxon>Archaea</taxon>
        <taxon>Methanobacteriati</taxon>
        <taxon>Methanobacteriota</taxon>
        <taxon>Stenosarchaea group</taxon>
        <taxon>Halobacteria</taxon>
        <taxon>Halobacteriales</taxon>
        <taxon>Haloferacaceae</taxon>
        <taxon>Halorubrum</taxon>
    </lineage>
</organism>
<dbReference type="CDD" id="cd03230">
    <property type="entry name" value="ABC_DR_subfamily_A"/>
    <property type="match status" value="1"/>
</dbReference>
<dbReference type="InterPro" id="IPR051782">
    <property type="entry name" value="ABC_Transporter_VariousFunc"/>
</dbReference>
<dbReference type="GO" id="GO:0005524">
    <property type="term" value="F:ATP binding"/>
    <property type="evidence" value="ECO:0007669"/>
    <property type="project" value="UniProtKB-KW"/>
</dbReference>
<feature type="domain" description="ABC transporter" evidence="4">
    <location>
        <begin position="42"/>
        <end position="241"/>
    </location>
</feature>
<dbReference type="AlphaFoldDB" id="A0A521DCP9"/>
<evidence type="ECO:0000313" key="6">
    <source>
        <dbReference type="Proteomes" id="UP000319712"/>
    </source>
</evidence>
<protein>
    <submittedName>
        <fullName evidence="5">ABC-2 type transport system ATP-binding protein</fullName>
    </submittedName>
</protein>